<evidence type="ECO:0000256" key="3">
    <source>
        <dbReference type="ARBA" id="ARBA00023034"/>
    </source>
</evidence>
<evidence type="ECO:0000313" key="7">
    <source>
        <dbReference type="Proteomes" id="UP000612055"/>
    </source>
</evidence>
<dbReference type="InterPro" id="IPR040911">
    <property type="entry name" value="Exostosin_GT47"/>
</dbReference>
<feature type="domain" description="EGF-like" evidence="5">
    <location>
        <begin position="119"/>
        <end position="130"/>
    </location>
</feature>
<dbReference type="AlphaFoldDB" id="A0A836BYD0"/>
<dbReference type="Pfam" id="PF03016">
    <property type="entry name" value="Exostosin_GT47"/>
    <property type="match status" value="1"/>
</dbReference>
<comment type="similarity">
    <text evidence="2">Belongs to the glycosyltransferase 47 family.</text>
</comment>
<dbReference type="EMBL" id="JAEHOE010000037">
    <property type="protein sequence ID" value="KAG2493465.1"/>
    <property type="molecule type" value="Genomic_DNA"/>
</dbReference>
<keyword evidence="3" id="KW-0333">Golgi apparatus</keyword>
<dbReference type="Proteomes" id="UP000612055">
    <property type="component" value="Unassembled WGS sequence"/>
</dbReference>
<dbReference type="PANTHER" id="PTHR11062">
    <property type="entry name" value="EXOSTOSIN HEPARAN SULFATE GLYCOSYLTRANSFERASE -RELATED"/>
    <property type="match status" value="1"/>
</dbReference>
<accession>A0A836BYD0</accession>
<sequence length="357" mass="40688">MQLQNLPIYSYHNLGDLNYMRGVLCFRYKDRPESQQLSDSPTVGDPSIEWGNVTVGLDGRFQFTIMPAAEFPKEVRTTDGELWRPLRECPASCSGRGSCQQKDPGEAQDGSTQPSQPHCVCHAFFVGDACDTPVPSYCYRNCSGVGTCGRRGFCHCQPGIWGLGCTRRKAYVSDKGWQPNHAEMKIYVYDTPQNVVHRQDRDDNWSPHNSNPMIYGAELWFLEKLLGDWTVRTENPWEAALFFVPDFCYFHIGNLGLQHAFFEHITRYLESRPWFNLTVGRNHILTATGDRGVCSLYQELPDGVRPAIHNTIKMVHFGQSPPHHLAAHHHSRHHAHNVTHPPPPPEERFPGFDSFRQ</sequence>
<feature type="compositionally biased region" description="Basic residues" evidence="4">
    <location>
        <begin position="325"/>
        <end position="337"/>
    </location>
</feature>
<name>A0A836BYD0_9CHLO</name>
<comment type="caution">
    <text evidence="6">The sequence shown here is derived from an EMBL/GenBank/DDBJ whole genome shotgun (WGS) entry which is preliminary data.</text>
</comment>
<comment type="subcellular location">
    <subcellularLocation>
        <location evidence="1">Golgi apparatus membrane</location>
        <topology evidence="1">Single-pass type II membrane protein</topology>
    </subcellularLocation>
</comment>
<dbReference type="PROSITE" id="PS00022">
    <property type="entry name" value="EGF_1"/>
    <property type="match status" value="1"/>
</dbReference>
<organism evidence="6 7">
    <name type="scientific">Edaphochlamys debaryana</name>
    <dbReference type="NCBI Taxonomy" id="47281"/>
    <lineage>
        <taxon>Eukaryota</taxon>
        <taxon>Viridiplantae</taxon>
        <taxon>Chlorophyta</taxon>
        <taxon>core chlorophytes</taxon>
        <taxon>Chlorophyceae</taxon>
        <taxon>CS clade</taxon>
        <taxon>Chlamydomonadales</taxon>
        <taxon>Chlamydomonadales incertae sedis</taxon>
        <taxon>Edaphochlamys</taxon>
    </lineage>
</organism>
<evidence type="ECO:0000256" key="4">
    <source>
        <dbReference type="SAM" id="MobiDB-lite"/>
    </source>
</evidence>
<dbReference type="GO" id="GO:0016757">
    <property type="term" value="F:glycosyltransferase activity"/>
    <property type="evidence" value="ECO:0007669"/>
    <property type="project" value="InterPro"/>
</dbReference>
<evidence type="ECO:0000313" key="6">
    <source>
        <dbReference type="EMBL" id="KAG2493465.1"/>
    </source>
</evidence>
<evidence type="ECO:0000256" key="1">
    <source>
        <dbReference type="ARBA" id="ARBA00004323"/>
    </source>
</evidence>
<dbReference type="OrthoDB" id="522294at2759"/>
<dbReference type="GO" id="GO:0000139">
    <property type="term" value="C:Golgi membrane"/>
    <property type="evidence" value="ECO:0007669"/>
    <property type="project" value="UniProtKB-SubCell"/>
</dbReference>
<feature type="compositionally biased region" description="Basic and acidic residues" evidence="4">
    <location>
        <begin position="345"/>
        <end position="357"/>
    </location>
</feature>
<feature type="region of interest" description="Disordered" evidence="4">
    <location>
        <begin position="91"/>
        <end position="112"/>
    </location>
</feature>
<evidence type="ECO:0000259" key="5">
    <source>
        <dbReference type="PROSITE" id="PS00022"/>
    </source>
</evidence>
<evidence type="ECO:0000256" key="2">
    <source>
        <dbReference type="ARBA" id="ARBA00010271"/>
    </source>
</evidence>
<protein>
    <recommendedName>
        <fullName evidence="5">EGF-like domain-containing protein</fullName>
    </recommendedName>
</protein>
<keyword evidence="7" id="KW-1185">Reference proteome</keyword>
<dbReference type="InterPro" id="IPR000742">
    <property type="entry name" value="EGF"/>
</dbReference>
<gene>
    <name evidence="6" type="ORF">HYH03_008282</name>
</gene>
<proteinExistence type="inferred from homology"/>
<reference evidence="6" key="1">
    <citation type="journal article" date="2020" name="bioRxiv">
        <title>Comparative genomics of Chlamydomonas.</title>
        <authorList>
            <person name="Craig R.J."/>
            <person name="Hasan A.R."/>
            <person name="Ness R.W."/>
            <person name="Keightley P.D."/>
        </authorList>
    </citation>
    <scope>NUCLEOTIDE SEQUENCE</scope>
    <source>
        <strain evidence="6">CCAP 11/70</strain>
    </source>
</reference>
<feature type="region of interest" description="Disordered" evidence="4">
    <location>
        <begin position="324"/>
        <end position="357"/>
    </location>
</feature>
<dbReference type="PANTHER" id="PTHR11062:SF376">
    <property type="entry name" value="EXOSTOSIN FAMILY PROTEIN"/>
    <property type="match status" value="1"/>
</dbReference>
<dbReference type="InterPro" id="IPR004263">
    <property type="entry name" value="Exostosin"/>
</dbReference>